<keyword evidence="7" id="KW-0326">Glycosidase</keyword>
<feature type="domain" description="Beta-hexosaminidase eukaryotic type N-terminal" evidence="12">
    <location>
        <begin position="598"/>
        <end position="732"/>
    </location>
</feature>
<dbReference type="EMBL" id="BLXT01005746">
    <property type="protein sequence ID" value="GFO25309.1"/>
    <property type="molecule type" value="Genomic_DNA"/>
</dbReference>
<evidence type="ECO:0000259" key="12">
    <source>
        <dbReference type="Pfam" id="PF14845"/>
    </source>
</evidence>
<evidence type="ECO:0000256" key="9">
    <source>
        <dbReference type="SAM" id="MobiDB-lite"/>
    </source>
</evidence>
<evidence type="ECO:0000256" key="10">
    <source>
        <dbReference type="SAM" id="Phobius"/>
    </source>
</evidence>
<keyword evidence="5" id="KW-0378">Hydrolase</keyword>
<keyword evidence="10" id="KW-0472">Membrane</keyword>
<feature type="compositionally biased region" description="Polar residues" evidence="9">
    <location>
        <begin position="20"/>
        <end position="33"/>
    </location>
</feature>
<dbReference type="InterPro" id="IPR029018">
    <property type="entry name" value="Hex-like_dom2"/>
</dbReference>
<evidence type="ECO:0000256" key="3">
    <source>
        <dbReference type="ARBA" id="ARBA00012663"/>
    </source>
</evidence>
<evidence type="ECO:0000313" key="14">
    <source>
        <dbReference type="Proteomes" id="UP000735302"/>
    </source>
</evidence>
<dbReference type="GO" id="GO:0004563">
    <property type="term" value="F:beta-N-acetylhexosaminidase activity"/>
    <property type="evidence" value="ECO:0007669"/>
    <property type="project" value="UniProtKB-EC"/>
</dbReference>
<dbReference type="InterPro" id="IPR015883">
    <property type="entry name" value="Glyco_hydro_20_cat"/>
</dbReference>
<feature type="region of interest" description="Disordered" evidence="9">
    <location>
        <begin position="1"/>
        <end position="33"/>
    </location>
</feature>
<feature type="region of interest" description="Disordered" evidence="9">
    <location>
        <begin position="1265"/>
        <end position="1284"/>
    </location>
</feature>
<dbReference type="SUPFAM" id="SSF51445">
    <property type="entry name" value="(Trans)glycosidases"/>
    <property type="match status" value="1"/>
</dbReference>
<dbReference type="PANTHER" id="PTHR22600:SF21">
    <property type="entry name" value="BETA-HEXOSAMINIDASE A"/>
    <property type="match status" value="1"/>
</dbReference>
<evidence type="ECO:0000256" key="7">
    <source>
        <dbReference type="ARBA" id="ARBA00023295"/>
    </source>
</evidence>
<dbReference type="CDD" id="cd06562">
    <property type="entry name" value="GH20_HexA_HexB-like"/>
    <property type="match status" value="1"/>
</dbReference>
<dbReference type="EC" id="3.2.1.52" evidence="3"/>
<keyword evidence="10" id="KW-0812">Transmembrane</keyword>
<evidence type="ECO:0000256" key="5">
    <source>
        <dbReference type="ARBA" id="ARBA00022801"/>
    </source>
</evidence>
<keyword evidence="10" id="KW-1133">Transmembrane helix</keyword>
<dbReference type="InterPro" id="IPR025705">
    <property type="entry name" value="Beta_hexosaminidase_sua/sub"/>
</dbReference>
<evidence type="ECO:0000256" key="1">
    <source>
        <dbReference type="ARBA" id="ARBA00001231"/>
    </source>
</evidence>
<dbReference type="PRINTS" id="PR00738">
    <property type="entry name" value="GLHYDRLASE20"/>
</dbReference>
<evidence type="ECO:0000313" key="13">
    <source>
        <dbReference type="EMBL" id="GFO25309.1"/>
    </source>
</evidence>
<feature type="region of interest" description="Disordered" evidence="9">
    <location>
        <begin position="158"/>
        <end position="211"/>
    </location>
</feature>
<feature type="transmembrane region" description="Helical" evidence="10">
    <location>
        <begin position="1230"/>
        <end position="1250"/>
    </location>
</feature>
<keyword evidence="14" id="KW-1185">Reference proteome</keyword>
<dbReference type="Gene3D" id="3.30.379.10">
    <property type="entry name" value="Chitobiase/beta-hexosaminidase domain 2-like"/>
    <property type="match status" value="1"/>
</dbReference>
<evidence type="ECO:0000256" key="8">
    <source>
        <dbReference type="PIRSR" id="PIRSR625705-1"/>
    </source>
</evidence>
<dbReference type="GO" id="GO:0005975">
    <property type="term" value="P:carbohydrate metabolic process"/>
    <property type="evidence" value="ECO:0007669"/>
    <property type="project" value="InterPro"/>
</dbReference>
<dbReference type="Proteomes" id="UP000735302">
    <property type="component" value="Unassembled WGS sequence"/>
</dbReference>
<reference evidence="13 14" key="1">
    <citation type="journal article" date="2021" name="Elife">
        <title>Chloroplast acquisition without the gene transfer in kleptoplastic sea slugs, Plakobranchus ocellatus.</title>
        <authorList>
            <person name="Maeda T."/>
            <person name="Takahashi S."/>
            <person name="Yoshida T."/>
            <person name="Shimamura S."/>
            <person name="Takaki Y."/>
            <person name="Nagai Y."/>
            <person name="Toyoda A."/>
            <person name="Suzuki Y."/>
            <person name="Arimoto A."/>
            <person name="Ishii H."/>
            <person name="Satoh N."/>
            <person name="Nishiyama T."/>
            <person name="Hasebe M."/>
            <person name="Maruyama T."/>
            <person name="Minagawa J."/>
            <person name="Obokata J."/>
            <person name="Shigenobu S."/>
        </authorList>
    </citation>
    <scope>NUCLEOTIDE SEQUENCE [LARGE SCALE GENOMIC DNA]</scope>
</reference>
<dbReference type="InterPro" id="IPR029019">
    <property type="entry name" value="HEX_eukaryotic_N"/>
</dbReference>
<evidence type="ECO:0000256" key="4">
    <source>
        <dbReference type="ARBA" id="ARBA00022729"/>
    </source>
</evidence>
<accession>A0AAV4BYK8</accession>
<feature type="compositionally biased region" description="Low complexity" evidence="9">
    <location>
        <begin position="184"/>
        <end position="211"/>
    </location>
</feature>
<dbReference type="Pfam" id="PF14845">
    <property type="entry name" value="Glycohydro_20b2"/>
    <property type="match status" value="1"/>
</dbReference>
<organism evidence="13 14">
    <name type="scientific">Plakobranchus ocellatus</name>
    <dbReference type="NCBI Taxonomy" id="259542"/>
    <lineage>
        <taxon>Eukaryota</taxon>
        <taxon>Metazoa</taxon>
        <taxon>Spiralia</taxon>
        <taxon>Lophotrochozoa</taxon>
        <taxon>Mollusca</taxon>
        <taxon>Gastropoda</taxon>
        <taxon>Heterobranchia</taxon>
        <taxon>Euthyneura</taxon>
        <taxon>Panpulmonata</taxon>
        <taxon>Sacoglossa</taxon>
        <taxon>Placobranchoidea</taxon>
        <taxon>Plakobranchidae</taxon>
        <taxon>Plakobranchus</taxon>
    </lineage>
</organism>
<dbReference type="PANTHER" id="PTHR22600">
    <property type="entry name" value="BETA-HEXOSAMINIDASE"/>
    <property type="match status" value="1"/>
</dbReference>
<comment type="catalytic activity">
    <reaction evidence="1">
        <text>Hydrolysis of terminal non-reducing N-acetyl-D-hexosamine residues in N-acetyl-beta-D-hexosaminides.</text>
        <dbReference type="EC" id="3.2.1.52"/>
    </reaction>
</comment>
<dbReference type="GO" id="GO:0030203">
    <property type="term" value="P:glycosaminoglycan metabolic process"/>
    <property type="evidence" value="ECO:0007669"/>
    <property type="project" value="TreeGrafter"/>
</dbReference>
<feature type="compositionally biased region" description="Low complexity" evidence="9">
    <location>
        <begin position="81"/>
        <end position="95"/>
    </location>
</feature>
<feature type="compositionally biased region" description="Gly residues" evidence="9">
    <location>
        <begin position="1267"/>
        <end position="1276"/>
    </location>
</feature>
<dbReference type="Gene3D" id="3.20.20.80">
    <property type="entry name" value="Glycosidases"/>
    <property type="match status" value="1"/>
</dbReference>
<gene>
    <name evidence="13" type="ORF">PoB_005181400</name>
</gene>
<dbReference type="GO" id="GO:0016020">
    <property type="term" value="C:membrane"/>
    <property type="evidence" value="ECO:0007669"/>
    <property type="project" value="TreeGrafter"/>
</dbReference>
<dbReference type="GO" id="GO:0006689">
    <property type="term" value="P:ganglioside catabolic process"/>
    <property type="evidence" value="ECO:0007669"/>
    <property type="project" value="TreeGrafter"/>
</dbReference>
<comment type="similarity">
    <text evidence="2">Belongs to the glycosyl hydrolase 20 family.</text>
</comment>
<dbReference type="Pfam" id="PF00728">
    <property type="entry name" value="Glyco_hydro_20"/>
    <property type="match status" value="1"/>
</dbReference>
<feature type="domain" description="Glycoside hydrolase family 20 catalytic" evidence="11">
    <location>
        <begin position="754"/>
        <end position="1097"/>
    </location>
</feature>
<dbReference type="InterPro" id="IPR017853">
    <property type="entry name" value="GH"/>
</dbReference>
<evidence type="ECO:0000256" key="6">
    <source>
        <dbReference type="ARBA" id="ARBA00023180"/>
    </source>
</evidence>
<evidence type="ECO:0000256" key="2">
    <source>
        <dbReference type="ARBA" id="ARBA00006285"/>
    </source>
</evidence>
<name>A0AAV4BYK8_9GAST</name>
<feature type="region of interest" description="Disordered" evidence="9">
    <location>
        <begin position="520"/>
        <end position="550"/>
    </location>
</feature>
<evidence type="ECO:0000259" key="11">
    <source>
        <dbReference type="Pfam" id="PF00728"/>
    </source>
</evidence>
<feature type="region of interest" description="Disordered" evidence="9">
    <location>
        <begin position="432"/>
        <end position="452"/>
    </location>
</feature>
<feature type="compositionally biased region" description="Basic and acidic residues" evidence="9">
    <location>
        <begin position="291"/>
        <end position="316"/>
    </location>
</feature>
<proteinExistence type="inferred from homology"/>
<feature type="region of interest" description="Disordered" evidence="9">
    <location>
        <begin position="291"/>
        <end position="359"/>
    </location>
</feature>
<sequence>MGRGETKSTSGSHEAIPRWTQGTSAGRPGRTSQVVPLIPDSSDMPLGLCDLHGHSDAMPLLPQIPSSRDKGCPALIPLPSPSSSETSSLATPTTSGRLPSQWADSCLSLLPQNKRTACSPPGSSLASRRPHSEQSLRLAAVIVLLLTAALALPLPVSGSETEDFRVGKRPRPDKRALPDTGLRNDMINNQDSNSNNVNNNNNIYNNNANVKKSNTQDVKNSFNKVANNDGSAQAAQLDQNLPRREDSANGDPLQQLAAKQKQRAADAAALEARRTADIQQQIADHEKRIAAKQQQLEEKERQRRERERVLAERRVPQDVAGDQLKRADQQRVPRKASELDSEQQARRAAMDKGVPKRADYRDAPQQPFIRDAHAGAGAGEAQVNNQRYGNGNQAGAVYNKAAAASADQKVQPPPQKYQRNIPVAMEPEIKPMQKHDESGPNSEGDGKMAQGRLAGNSFSQTTRGYNVLEMRHDSRDGNNVVGGKASNGAAPQNPILGIPIEQPKAPTIGTPNPYNNNNNNVDFQGGQVNHQWNNQDNSNSAGTYQQQQQQLQYHQQDQAAIGGMNLAWDWEDFSISFNNYGAAEMKVRRAPHPTTGEPWPMPQYYSKKDNKVYRISRDLKLVPVKVLCDVLEEGLSRHLQRILRGAVEDMYDNLQNADGTFIDDPVPKYLKDEYVRAPVISRVEIRVRNPCSKYPALESDESYDLVVKKKKTYIWANEVWGALRGLETFGQLVWRGPDGHLYMKETVISDYPRFPHRGLHIDTSRHFLFKEILLDIIDSMEMNKLNVFHWHIVDDQSFPYESKVYPELSRKGAYHPTYVYTLEDIADIIEYARLRGVRVMPEFDTPGHTYSWGLSRPELLTQCYSMDRIVKGYLGPIDPSKNASYRFLDTLFQEVVDVFKDTYLHLGGDEVPLGCWQSNPEVMAFATELAKRPKVTSAQTAQSYNNFAFSMWSDDIKRVYEYYENRLIQILTDIGKKKNRKIKYVMWQEVMNNNLQLPNDTIIQVWMGDMADVSRAINMGYQVLYSTCWYLDHIEYGTKWPKYYQCDPADSSYGYSIDESKVLGGEIAFWSEYFSNENLIPLMWPRASAGAERLWSNKEVKNLDKAAERLSEHRCRMIKRGINAGEISGPGYCLHAPPKRRVFNDTAGCKGGNCTGRSHNIVQIEDIELHLRQRGGSIADCGSVFSRGNTGVLILLLITLVVVVGGAGACTLSRSHSRLHRSRLCRNRSFLFVFVAVLLIYFLCYTTIWMRAFEFSGSIHKTFQEDSGGGDGGGYGDQAKDVEA</sequence>
<dbReference type="GO" id="GO:0005764">
    <property type="term" value="C:lysosome"/>
    <property type="evidence" value="ECO:0007669"/>
    <property type="project" value="TreeGrafter"/>
</dbReference>
<feature type="compositionally biased region" description="Polar residues" evidence="9">
    <location>
        <begin position="526"/>
        <end position="544"/>
    </location>
</feature>
<feature type="region of interest" description="Disordered" evidence="9">
    <location>
        <begin position="62"/>
        <end position="97"/>
    </location>
</feature>
<dbReference type="SUPFAM" id="SSF55545">
    <property type="entry name" value="beta-N-acetylhexosaminidase-like domain"/>
    <property type="match status" value="1"/>
</dbReference>
<protein>
    <recommendedName>
        <fullName evidence="3">beta-N-acetylhexosaminidase</fullName>
        <ecNumber evidence="3">3.2.1.52</ecNumber>
    </recommendedName>
</protein>
<feature type="transmembrane region" description="Helical" evidence="10">
    <location>
        <begin position="1191"/>
        <end position="1210"/>
    </location>
</feature>
<feature type="compositionally biased region" description="Basic and acidic residues" evidence="9">
    <location>
        <begin position="323"/>
        <end position="359"/>
    </location>
</feature>
<dbReference type="FunFam" id="3.20.20.80:FF:000063">
    <property type="entry name" value="Beta-hexosaminidase"/>
    <property type="match status" value="1"/>
</dbReference>
<keyword evidence="6" id="KW-0325">Glycoprotein</keyword>
<keyword evidence="4" id="KW-0732">Signal</keyword>
<feature type="active site" description="Proton donor" evidence="8">
    <location>
        <position position="910"/>
    </location>
</feature>
<comment type="caution">
    <text evidence="13">The sequence shown here is derived from an EMBL/GenBank/DDBJ whole genome shotgun (WGS) entry which is preliminary data.</text>
</comment>